<keyword evidence="1" id="KW-1133">Transmembrane helix</keyword>
<evidence type="ECO:0000313" key="2">
    <source>
        <dbReference type="EMBL" id="JAH00986.1"/>
    </source>
</evidence>
<name>A0A0E9P8M9_ANGAN</name>
<protein>
    <submittedName>
        <fullName evidence="2">Uncharacterized protein</fullName>
    </submittedName>
</protein>
<accession>A0A0E9P8M9</accession>
<reference evidence="2" key="1">
    <citation type="submission" date="2014-11" db="EMBL/GenBank/DDBJ databases">
        <authorList>
            <person name="Amaro Gonzalez C."/>
        </authorList>
    </citation>
    <scope>NUCLEOTIDE SEQUENCE</scope>
</reference>
<dbReference type="EMBL" id="GBXM01107591">
    <property type="protein sequence ID" value="JAH00986.1"/>
    <property type="molecule type" value="Transcribed_RNA"/>
</dbReference>
<reference evidence="2" key="2">
    <citation type="journal article" date="2015" name="Fish Shellfish Immunol.">
        <title>Early steps in the European eel (Anguilla anguilla)-Vibrio vulnificus interaction in the gills: Role of the RtxA13 toxin.</title>
        <authorList>
            <person name="Callol A."/>
            <person name="Pajuelo D."/>
            <person name="Ebbesson L."/>
            <person name="Teles M."/>
            <person name="MacKenzie S."/>
            <person name="Amaro C."/>
        </authorList>
    </citation>
    <scope>NUCLEOTIDE SEQUENCE</scope>
</reference>
<feature type="transmembrane region" description="Helical" evidence="1">
    <location>
        <begin position="12"/>
        <end position="30"/>
    </location>
</feature>
<sequence>MSRSSQRTISILNKMVLLICVNLIHFKGGYQLNIMSP</sequence>
<dbReference type="AlphaFoldDB" id="A0A0E9P8M9"/>
<keyword evidence="1" id="KW-0812">Transmembrane</keyword>
<proteinExistence type="predicted"/>
<keyword evidence="1" id="KW-0472">Membrane</keyword>
<organism evidence="2">
    <name type="scientific">Anguilla anguilla</name>
    <name type="common">European freshwater eel</name>
    <name type="synonym">Muraena anguilla</name>
    <dbReference type="NCBI Taxonomy" id="7936"/>
    <lineage>
        <taxon>Eukaryota</taxon>
        <taxon>Metazoa</taxon>
        <taxon>Chordata</taxon>
        <taxon>Craniata</taxon>
        <taxon>Vertebrata</taxon>
        <taxon>Euteleostomi</taxon>
        <taxon>Actinopterygii</taxon>
        <taxon>Neopterygii</taxon>
        <taxon>Teleostei</taxon>
        <taxon>Anguilliformes</taxon>
        <taxon>Anguillidae</taxon>
        <taxon>Anguilla</taxon>
    </lineage>
</organism>
<evidence type="ECO:0000256" key="1">
    <source>
        <dbReference type="SAM" id="Phobius"/>
    </source>
</evidence>